<evidence type="ECO:0000313" key="2">
    <source>
        <dbReference type="EMBL" id="MBN3578446.1"/>
    </source>
</evidence>
<proteinExistence type="predicted"/>
<dbReference type="Proteomes" id="UP000779070">
    <property type="component" value="Unassembled WGS sequence"/>
</dbReference>
<dbReference type="InterPro" id="IPR021290">
    <property type="entry name" value="DUF2861"/>
</dbReference>
<dbReference type="RefSeq" id="WP_206370110.1">
    <property type="nucleotide sequence ID" value="NZ_CAWPTM010000051.1"/>
</dbReference>
<dbReference type="Pfam" id="PF11060">
    <property type="entry name" value="DUF2861"/>
    <property type="match status" value="1"/>
</dbReference>
<evidence type="ECO:0000256" key="1">
    <source>
        <dbReference type="SAM" id="SignalP"/>
    </source>
</evidence>
<keyword evidence="3" id="KW-1185">Reference proteome</keyword>
<name>A0ABS3A3U4_9VIBR</name>
<feature type="signal peptide" evidence="1">
    <location>
        <begin position="1"/>
        <end position="20"/>
    </location>
</feature>
<evidence type="ECO:0000313" key="3">
    <source>
        <dbReference type="Proteomes" id="UP000779070"/>
    </source>
</evidence>
<organism evidence="2 3">
    <name type="scientific">Vibrio neptunius</name>
    <dbReference type="NCBI Taxonomy" id="170651"/>
    <lineage>
        <taxon>Bacteria</taxon>
        <taxon>Pseudomonadati</taxon>
        <taxon>Pseudomonadota</taxon>
        <taxon>Gammaproteobacteria</taxon>
        <taxon>Vibrionales</taxon>
        <taxon>Vibrionaceae</taxon>
        <taxon>Vibrio</taxon>
    </lineage>
</organism>
<reference evidence="2 3" key="1">
    <citation type="submission" date="2021-02" db="EMBL/GenBank/DDBJ databases">
        <title>Draft Genome Sequences of 5 Vibrio neptunius Strains Isolated From of Bivalve Hatcheries.</title>
        <authorList>
            <person name="Galvis F."/>
            <person name="Barja J.L."/>
            <person name="Lemos M.L."/>
            <person name="Balado M."/>
        </authorList>
    </citation>
    <scope>NUCLEOTIDE SEQUENCE [LARGE SCALE GENOMIC DNA]</scope>
    <source>
        <strain evidence="2 3">PP-145.98</strain>
    </source>
</reference>
<keyword evidence="1" id="KW-0732">Signal</keyword>
<protein>
    <submittedName>
        <fullName evidence="2">DUF2861 family protein</fullName>
    </submittedName>
</protein>
<accession>A0ABS3A3U4</accession>
<comment type="caution">
    <text evidence="2">The sequence shown here is derived from an EMBL/GenBank/DDBJ whole genome shotgun (WGS) entry which is preliminary data.</text>
</comment>
<sequence length="269" mass="30826">MIHRLLYVLCILFTPPSVYANWFDNTPLARTYEALLRNQSQLAWQELHLALNQHSISREFWLPIKQEIMQRSQCGRQLVSYSKPLLADLSLSFVRRSGLSSQGFQVKLSAENVHSALEVELISPVKKAILRGLLSSQPSYQEIESKEMLQEPKAGIYRLKLNGNDYDLVVAIPKNSHWLTLDNITQRVIITPPVVVNSCAKPVANWQWFSHDYTLLNKRTPIQQFNVPFPDKTQQPKGAKHLSASVSIFEYQQGLKVEYIQRLAIPFSP</sequence>
<dbReference type="EMBL" id="JAFHLB010000014">
    <property type="protein sequence ID" value="MBN3578446.1"/>
    <property type="molecule type" value="Genomic_DNA"/>
</dbReference>
<gene>
    <name evidence="2" type="ORF">JYA62_12315</name>
</gene>
<feature type="chain" id="PRO_5046822440" evidence="1">
    <location>
        <begin position="21"/>
        <end position="269"/>
    </location>
</feature>